<gene>
    <name evidence="1" type="primary">PARPA_03440.1 scaffold 7930</name>
</gene>
<dbReference type="Proteomes" id="UP000054107">
    <property type="component" value="Unassembled WGS sequence"/>
</dbReference>
<protein>
    <submittedName>
        <fullName evidence="1">Uncharacterized protein</fullName>
    </submittedName>
</protein>
<dbReference type="EMBL" id="LN722554">
    <property type="protein sequence ID" value="CEP09858.1"/>
    <property type="molecule type" value="Genomic_DNA"/>
</dbReference>
<keyword evidence="2" id="KW-1185">Reference proteome</keyword>
<accession>A0A0B7N359</accession>
<name>A0A0B7N359_9FUNG</name>
<sequence>MLLRSVDSIPRDFSPVQDCLLLPLLSTINADSSYRRKPASWLCRAKVSDLLKYCPNGHYLLPKTPSELGPDKTIAT</sequence>
<proteinExistence type="predicted"/>
<organism evidence="1 2">
    <name type="scientific">Parasitella parasitica</name>
    <dbReference type="NCBI Taxonomy" id="35722"/>
    <lineage>
        <taxon>Eukaryota</taxon>
        <taxon>Fungi</taxon>
        <taxon>Fungi incertae sedis</taxon>
        <taxon>Mucoromycota</taxon>
        <taxon>Mucoromycotina</taxon>
        <taxon>Mucoromycetes</taxon>
        <taxon>Mucorales</taxon>
        <taxon>Mucorineae</taxon>
        <taxon>Mucoraceae</taxon>
        <taxon>Parasitella</taxon>
    </lineage>
</organism>
<dbReference type="AlphaFoldDB" id="A0A0B7N359"/>
<evidence type="ECO:0000313" key="2">
    <source>
        <dbReference type="Proteomes" id="UP000054107"/>
    </source>
</evidence>
<evidence type="ECO:0000313" key="1">
    <source>
        <dbReference type="EMBL" id="CEP09858.1"/>
    </source>
</evidence>
<reference evidence="1 2" key="1">
    <citation type="submission" date="2014-09" db="EMBL/GenBank/DDBJ databases">
        <authorList>
            <person name="Ellenberger Sabrina"/>
        </authorList>
    </citation>
    <scope>NUCLEOTIDE SEQUENCE [LARGE SCALE GENOMIC DNA]</scope>
    <source>
        <strain evidence="1 2">CBS 412.66</strain>
    </source>
</reference>